<accession>A0ABR1BQ14</accession>
<keyword evidence="2" id="KW-1185">Reference proteome</keyword>
<name>A0ABR1BQ14_NECAM</name>
<protein>
    <submittedName>
        <fullName evidence="1">Uncharacterized protein</fullName>
    </submittedName>
</protein>
<gene>
    <name evidence="1" type="primary">Necator_chrI.g1353</name>
    <name evidence="1" type="ORF">RB195_005227</name>
</gene>
<reference evidence="1 2" key="1">
    <citation type="submission" date="2023-08" db="EMBL/GenBank/DDBJ databases">
        <title>A Necator americanus chromosomal reference genome.</title>
        <authorList>
            <person name="Ilik V."/>
            <person name="Petrzelkova K.J."/>
            <person name="Pardy F."/>
            <person name="Fuh T."/>
            <person name="Niatou-Singa F.S."/>
            <person name="Gouil Q."/>
            <person name="Baker L."/>
            <person name="Ritchie M.E."/>
            <person name="Jex A.R."/>
            <person name="Gazzola D."/>
            <person name="Li H."/>
            <person name="Toshio Fujiwara R."/>
            <person name="Zhan B."/>
            <person name="Aroian R.V."/>
            <person name="Pafco B."/>
            <person name="Schwarz E.M."/>
        </authorList>
    </citation>
    <scope>NUCLEOTIDE SEQUENCE [LARGE SCALE GENOMIC DNA]</scope>
    <source>
        <strain evidence="1 2">Aroian</strain>
        <tissue evidence="1">Whole animal</tissue>
    </source>
</reference>
<evidence type="ECO:0000313" key="2">
    <source>
        <dbReference type="Proteomes" id="UP001303046"/>
    </source>
</evidence>
<evidence type="ECO:0000313" key="1">
    <source>
        <dbReference type="EMBL" id="KAK6727403.1"/>
    </source>
</evidence>
<organism evidence="1 2">
    <name type="scientific">Necator americanus</name>
    <name type="common">Human hookworm</name>
    <dbReference type="NCBI Taxonomy" id="51031"/>
    <lineage>
        <taxon>Eukaryota</taxon>
        <taxon>Metazoa</taxon>
        <taxon>Ecdysozoa</taxon>
        <taxon>Nematoda</taxon>
        <taxon>Chromadorea</taxon>
        <taxon>Rhabditida</taxon>
        <taxon>Rhabditina</taxon>
        <taxon>Rhabditomorpha</taxon>
        <taxon>Strongyloidea</taxon>
        <taxon>Ancylostomatidae</taxon>
        <taxon>Bunostominae</taxon>
        <taxon>Necator</taxon>
    </lineage>
</organism>
<proteinExistence type="predicted"/>
<dbReference type="Proteomes" id="UP001303046">
    <property type="component" value="Unassembled WGS sequence"/>
</dbReference>
<dbReference type="EMBL" id="JAVFWL010000001">
    <property type="protein sequence ID" value="KAK6727403.1"/>
    <property type="molecule type" value="Genomic_DNA"/>
</dbReference>
<sequence>MHPHVSSSSHSLHSFRLAELDVIPWLSKAFMTASASSESETFLKSIKQHNGIDDGSSKRCLVFEHIPPQSFQSSELLRASFGVSKRNVTVFTAERDETESCAEHSCSFCGFGHPVFWYLPPYDRASRTVNKYTLNMLMCLIAFGTKTISRWYKARAV</sequence>
<comment type="caution">
    <text evidence="1">The sequence shown here is derived from an EMBL/GenBank/DDBJ whole genome shotgun (WGS) entry which is preliminary data.</text>
</comment>